<dbReference type="AlphaFoldDB" id="A0A6N7VCU7"/>
<proteinExistence type="inferred from homology"/>
<dbReference type="InterPro" id="IPR025662">
    <property type="entry name" value="Sigma_54_int_dom_ATP-bd_1"/>
</dbReference>
<dbReference type="PANTHER" id="PTHR32114">
    <property type="entry name" value="ABC TRANSPORTER ABCH.3"/>
    <property type="match status" value="1"/>
</dbReference>
<dbReference type="GO" id="GO:0016887">
    <property type="term" value="F:ATP hydrolysis activity"/>
    <property type="evidence" value="ECO:0007669"/>
    <property type="project" value="InterPro"/>
</dbReference>
<dbReference type="RefSeq" id="WP_154539265.1">
    <property type="nucleotide sequence ID" value="NZ_VULQ01000002.1"/>
</dbReference>
<name>A0A6N7VCU7_9FIRM</name>
<dbReference type="InterPro" id="IPR027417">
    <property type="entry name" value="P-loop_NTPase"/>
</dbReference>
<dbReference type="SUPFAM" id="SSF52540">
    <property type="entry name" value="P-loop containing nucleoside triphosphate hydrolases"/>
    <property type="match status" value="2"/>
</dbReference>
<evidence type="ECO:0000256" key="4">
    <source>
        <dbReference type="SAM" id="Coils"/>
    </source>
</evidence>
<evidence type="ECO:0000256" key="3">
    <source>
        <dbReference type="ARBA" id="ARBA00013368"/>
    </source>
</evidence>
<comment type="subunit">
    <text evidence="2">Heterodimer of SbcC and SbcD.</text>
</comment>
<gene>
    <name evidence="6" type="ORF">FYJ26_02400</name>
</gene>
<dbReference type="GO" id="GO:0006302">
    <property type="term" value="P:double-strand break repair"/>
    <property type="evidence" value="ECO:0007669"/>
    <property type="project" value="InterPro"/>
</dbReference>
<evidence type="ECO:0000256" key="1">
    <source>
        <dbReference type="ARBA" id="ARBA00006930"/>
    </source>
</evidence>
<protein>
    <recommendedName>
        <fullName evidence="3">Nuclease SbcCD subunit C</fullName>
    </recommendedName>
</protein>
<dbReference type="Pfam" id="PF13558">
    <property type="entry name" value="SbcC_Walker_B"/>
    <property type="match status" value="1"/>
</dbReference>
<feature type="domain" description="Rad50/SbcC-type AAA" evidence="5">
    <location>
        <begin position="5"/>
        <end position="210"/>
    </location>
</feature>
<organism evidence="6 7">
    <name type="scientific">Anaerococcus porci</name>
    <dbReference type="NCBI Taxonomy" id="2652269"/>
    <lineage>
        <taxon>Bacteria</taxon>
        <taxon>Bacillati</taxon>
        <taxon>Bacillota</taxon>
        <taxon>Tissierellia</taxon>
        <taxon>Tissierellales</taxon>
        <taxon>Peptoniphilaceae</taxon>
        <taxon>Anaerococcus</taxon>
    </lineage>
</organism>
<comment type="similarity">
    <text evidence="1">Belongs to the SMC family. SbcC subfamily.</text>
</comment>
<evidence type="ECO:0000259" key="5">
    <source>
        <dbReference type="Pfam" id="PF13476"/>
    </source>
</evidence>
<sequence>MKPISLEMYGFMTYKNKTSIDFTKLYDSKIFLISGDTGSGKTSIFDAISFALFGEIQREGFDKKDIRSDFLSGNDKETYVDLKFEIDRKLYRVKRIPNQIAKKTRHNVSVKHSAQLYEYKDSKEILLADKINDVDRLIKEIIGLDNNQLNRVMILAQGEFSKFLKSSSDDKAELLSKIFRTNIYKDIEELLKEKSRDSKKNLDNISKSLKIEIRKNEFLDDIITDEQIELKDFKIIYDIIDNYSKKAREKLSKIEIEKNKVNINLEDKNKEYSLYKNQNDQIKNLNNLKNDKSKLLIKKEDFLERKEKLYLSQKADMLYPYYKNLCESKKNIKTYDEKKSQNRKKLEYLKISKESLDNEKDEIDKVKSSLGKKRENILKANEILKDFDELKILADEVNKFKKDFEKSKELKSLIEKKDEERNLLKDKINEKSDIIIKLNDKIQELNDKGLKANKINHENKNLYNLSVENDKKIEEFNISKKNIVDLSKDLEKSKSLLKKAKNIRRNKIINTFRKEIDERGVCPVCGSIHYEKITFLDIEDLDFDKINEEYISIRNNIEYEKNRKFSINYDLKESNFYKGRQIELDKNLDKLKDEIKEAREKSKDISDEKEILDKKLNDLNEEIDSYKKELLRFKNFDDIEKLEQKYDIKKEELGIYNNDEILEKSKKEKYLLEQDEKMIKDYEEKLYAIDKEYESLISLDKTYDSFIEENKKRRDLQEGEFKEKLNKHFESKKEFLLVLSKAKEYLSKKDEIEEYFNKLKTIEIKIESLEQYKDKEPIDLNIVLDRISLLKSNVKKIDDKIFDLKLRLSKLSNTKDQIESIDRNLNELHKEDAILYKLSKICDGSLSKKKGVEKLNLETFVLTNYFRKILHYANIRLKDMTDGQFIMKRKTESSDKRKNFGLDIEILDANTGKLRSEASLSGGESFIASLCLALGLSDAISQENGGIKIDTLFIDEGFGTLSDDYLDKTIRTIEKLSYNNKFIGLISHVKELKDAIDAKIEVTYSKTDGSSLEVIV</sequence>
<evidence type="ECO:0000313" key="6">
    <source>
        <dbReference type="EMBL" id="MSS77280.1"/>
    </source>
</evidence>
<feature type="coiled-coil region" evidence="4">
    <location>
        <begin position="407"/>
        <end position="448"/>
    </location>
</feature>
<accession>A0A6N7VCU7</accession>
<dbReference type="EMBL" id="VULQ01000002">
    <property type="protein sequence ID" value="MSS77280.1"/>
    <property type="molecule type" value="Genomic_DNA"/>
</dbReference>
<comment type="caution">
    <text evidence="6">The sequence shown here is derived from an EMBL/GenBank/DDBJ whole genome shotgun (WGS) entry which is preliminary data.</text>
</comment>
<evidence type="ECO:0000256" key="2">
    <source>
        <dbReference type="ARBA" id="ARBA00011322"/>
    </source>
</evidence>
<dbReference type="Proteomes" id="UP000441925">
    <property type="component" value="Unassembled WGS sequence"/>
</dbReference>
<dbReference type="Pfam" id="PF13476">
    <property type="entry name" value="AAA_23"/>
    <property type="match status" value="1"/>
</dbReference>
<dbReference type="Gene3D" id="3.40.50.300">
    <property type="entry name" value="P-loop containing nucleotide triphosphate hydrolases"/>
    <property type="match status" value="2"/>
</dbReference>
<evidence type="ECO:0000313" key="7">
    <source>
        <dbReference type="Proteomes" id="UP000441925"/>
    </source>
</evidence>
<keyword evidence="7" id="KW-1185">Reference proteome</keyword>
<reference evidence="6 7" key="1">
    <citation type="submission" date="2019-08" db="EMBL/GenBank/DDBJ databases">
        <title>In-depth cultivation of the pig gut microbiome towards novel bacterial diversity and tailored functional studies.</title>
        <authorList>
            <person name="Wylensek D."/>
            <person name="Hitch T.C.A."/>
            <person name="Clavel T."/>
        </authorList>
    </citation>
    <scope>NUCLEOTIDE SEQUENCE [LARGE SCALE GENOMIC DNA]</scope>
    <source>
        <strain evidence="6 7">WCA-380-WT-2B</strain>
    </source>
</reference>
<dbReference type="PROSITE" id="PS00675">
    <property type="entry name" value="SIGMA54_INTERACT_1"/>
    <property type="match status" value="1"/>
</dbReference>
<feature type="coiled-coil region" evidence="4">
    <location>
        <begin position="244"/>
        <end position="305"/>
    </location>
</feature>
<feature type="coiled-coil region" evidence="4">
    <location>
        <begin position="581"/>
        <end position="692"/>
    </location>
</feature>
<dbReference type="InterPro" id="IPR038729">
    <property type="entry name" value="Rad50/SbcC_AAA"/>
</dbReference>
<dbReference type="PANTHER" id="PTHR32114:SF2">
    <property type="entry name" value="ABC TRANSPORTER ABCH.3"/>
    <property type="match status" value="1"/>
</dbReference>
<keyword evidence="4" id="KW-0175">Coiled coil</keyword>